<proteinExistence type="inferred from homology"/>
<gene>
    <name evidence="4" type="ORF">GDO81_021692</name>
</gene>
<dbReference type="PANTHER" id="PTHR45653">
    <property type="entry name" value="DEDICATOR OF CYTOKINESIS"/>
    <property type="match status" value="1"/>
</dbReference>
<accession>A0AAV6Z5J2</accession>
<protein>
    <recommendedName>
        <fullName evidence="3">DOCKER domain-containing protein</fullName>
    </recommendedName>
</protein>
<dbReference type="GO" id="GO:0005737">
    <property type="term" value="C:cytoplasm"/>
    <property type="evidence" value="ECO:0007669"/>
    <property type="project" value="TreeGrafter"/>
</dbReference>
<keyword evidence="1" id="KW-0344">Guanine-nucleotide releasing factor</keyword>
<name>A0AAV6Z5J2_ENGPU</name>
<dbReference type="Pfam" id="PF06920">
    <property type="entry name" value="DHR-2_Lobe_A"/>
    <property type="match status" value="1"/>
</dbReference>
<comment type="caution">
    <text evidence="4">The sequence shown here is derived from an EMBL/GenBank/DDBJ whole genome shotgun (WGS) entry which is preliminary data.</text>
</comment>
<dbReference type="InterPro" id="IPR026791">
    <property type="entry name" value="DOCK"/>
</dbReference>
<evidence type="ECO:0000256" key="2">
    <source>
        <dbReference type="PROSITE-ProRule" id="PRU00984"/>
    </source>
</evidence>
<organism evidence="4 5">
    <name type="scientific">Engystomops pustulosus</name>
    <name type="common">Tungara frog</name>
    <name type="synonym">Physalaemus pustulosus</name>
    <dbReference type="NCBI Taxonomy" id="76066"/>
    <lineage>
        <taxon>Eukaryota</taxon>
        <taxon>Metazoa</taxon>
        <taxon>Chordata</taxon>
        <taxon>Craniata</taxon>
        <taxon>Vertebrata</taxon>
        <taxon>Euteleostomi</taxon>
        <taxon>Amphibia</taxon>
        <taxon>Batrachia</taxon>
        <taxon>Anura</taxon>
        <taxon>Neobatrachia</taxon>
        <taxon>Hyloidea</taxon>
        <taxon>Leptodactylidae</taxon>
        <taxon>Leiuperinae</taxon>
        <taxon>Engystomops</taxon>
    </lineage>
</organism>
<sequence length="231" mass="27766">MERLLDYRDCMKGEETENKKVGCTVNLMNFYKSEINKEEMYIRYIHKLCDLHLQAESYTEAAFTLLLYWETLQWEDRSLREFLHYPAQSEWQRKENLSRKIIHYFNKGKCWEYGIPLCRELAAQYEKLYDYQSLSWILKMEASYYDHIMDQQRLEPEFFRVGFYGKKFPFFLRTKDLWWAGPITSERLGLFPTGCWENSHRPSQCNISTTRMTPSCMHSPVPADIRGHPSA</sequence>
<evidence type="ECO:0000256" key="1">
    <source>
        <dbReference type="ARBA" id="ARBA00022658"/>
    </source>
</evidence>
<dbReference type="Proteomes" id="UP000824782">
    <property type="component" value="Unassembled WGS sequence"/>
</dbReference>
<dbReference type="FunFam" id="1.25.40.410:FF:000003">
    <property type="entry name" value="Dedicator of cytokinesis protein 4"/>
    <property type="match status" value="1"/>
</dbReference>
<dbReference type="InterPro" id="IPR046769">
    <property type="entry name" value="DOCKER_Lobe_A"/>
</dbReference>
<dbReference type="PROSITE" id="PS51651">
    <property type="entry name" value="DOCKER"/>
    <property type="match status" value="1"/>
</dbReference>
<dbReference type="AlphaFoldDB" id="A0AAV6Z5J2"/>
<evidence type="ECO:0000313" key="5">
    <source>
        <dbReference type="Proteomes" id="UP000824782"/>
    </source>
</evidence>
<dbReference type="Gene3D" id="1.25.40.410">
    <property type="match status" value="1"/>
</dbReference>
<dbReference type="GO" id="GO:0031267">
    <property type="term" value="F:small GTPase binding"/>
    <property type="evidence" value="ECO:0007669"/>
    <property type="project" value="TreeGrafter"/>
</dbReference>
<dbReference type="GO" id="GO:0005886">
    <property type="term" value="C:plasma membrane"/>
    <property type="evidence" value="ECO:0007669"/>
    <property type="project" value="TreeGrafter"/>
</dbReference>
<comment type="similarity">
    <text evidence="2">Belongs to the DOCK family.</text>
</comment>
<dbReference type="PANTHER" id="PTHR45653:SF4">
    <property type="entry name" value="DEDICATOR OF CYTOKINESIS PROTEIN 3"/>
    <property type="match status" value="1"/>
</dbReference>
<feature type="domain" description="DOCKER" evidence="3">
    <location>
        <begin position="32"/>
        <end position="231"/>
    </location>
</feature>
<evidence type="ECO:0000259" key="3">
    <source>
        <dbReference type="PROSITE" id="PS51651"/>
    </source>
</evidence>
<dbReference type="GO" id="GO:0005085">
    <property type="term" value="F:guanyl-nucleotide exchange factor activity"/>
    <property type="evidence" value="ECO:0007669"/>
    <property type="project" value="UniProtKB-KW"/>
</dbReference>
<reference evidence="4" key="1">
    <citation type="thesis" date="2020" institute="ProQuest LLC" country="789 East Eisenhower Parkway, Ann Arbor, MI, USA">
        <title>Comparative Genomics and Chromosome Evolution.</title>
        <authorList>
            <person name="Mudd A.B."/>
        </authorList>
    </citation>
    <scope>NUCLEOTIDE SEQUENCE</scope>
    <source>
        <strain evidence="4">237g6f4</strain>
        <tissue evidence="4">Blood</tissue>
    </source>
</reference>
<dbReference type="InterPro" id="IPR027357">
    <property type="entry name" value="DOCKER_dom"/>
</dbReference>
<dbReference type="InterPro" id="IPR043161">
    <property type="entry name" value="DOCK_C_lobe_A"/>
</dbReference>
<dbReference type="GO" id="GO:0007264">
    <property type="term" value="P:small GTPase-mediated signal transduction"/>
    <property type="evidence" value="ECO:0007669"/>
    <property type="project" value="InterPro"/>
</dbReference>
<dbReference type="EMBL" id="WNYA01001921">
    <property type="protein sequence ID" value="KAG8544872.1"/>
    <property type="molecule type" value="Genomic_DNA"/>
</dbReference>
<evidence type="ECO:0000313" key="4">
    <source>
        <dbReference type="EMBL" id="KAG8544872.1"/>
    </source>
</evidence>
<keyword evidence="5" id="KW-1185">Reference proteome</keyword>